<keyword evidence="3" id="KW-0238">DNA-binding</keyword>
<accession>A0A835BGR5</accession>
<dbReference type="AlphaFoldDB" id="A0A835BGR5"/>
<feature type="coiled-coil region" evidence="6">
    <location>
        <begin position="73"/>
        <end position="100"/>
    </location>
</feature>
<dbReference type="GO" id="GO:0003677">
    <property type="term" value="F:DNA binding"/>
    <property type="evidence" value="ECO:0007669"/>
    <property type="project" value="UniProtKB-KW"/>
</dbReference>
<proteinExistence type="predicted"/>
<dbReference type="OrthoDB" id="614023at2759"/>
<evidence type="ECO:0000256" key="1">
    <source>
        <dbReference type="ARBA" id="ARBA00004123"/>
    </source>
</evidence>
<dbReference type="GO" id="GO:0046983">
    <property type="term" value="F:protein dimerization activity"/>
    <property type="evidence" value="ECO:0007669"/>
    <property type="project" value="InterPro"/>
</dbReference>
<evidence type="ECO:0000313" key="9">
    <source>
        <dbReference type="Proteomes" id="UP000636709"/>
    </source>
</evidence>
<dbReference type="PROSITE" id="PS50066">
    <property type="entry name" value="MADS_BOX_2"/>
    <property type="match status" value="1"/>
</dbReference>
<keyword evidence="9" id="KW-1185">Reference proteome</keyword>
<gene>
    <name evidence="8" type="ORF">HU200_034577</name>
</gene>
<dbReference type="InterPro" id="IPR002100">
    <property type="entry name" value="TF_MADSbox"/>
</dbReference>
<evidence type="ECO:0000256" key="6">
    <source>
        <dbReference type="SAM" id="Coils"/>
    </source>
</evidence>
<dbReference type="EMBL" id="JACEFO010001828">
    <property type="protein sequence ID" value="KAF8700200.1"/>
    <property type="molecule type" value="Genomic_DNA"/>
</dbReference>
<comment type="caution">
    <text evidence="8">The sequence shown here is derived from an EMBL/GenBank/DDBJ whole genome shotgun (WGS) entry which is preliminary data.</text>
</comment>
<reference evidence="8" key="1">
    <citation type="submission" date="2020-07" db="EMBL/GenBank/DDBJ databases">
        <title>Genome sequence and genetic diversity analysis of an under-domesticated orphan crop, white fonio (Digitaria exilis).</title>
        <authorList>
            <person name="Bennetzen J.L."/>
            <person name="Chen S."/>
            <person name="Ma X."/>
            <person name="Wang X."/>
            <person name="Yssel A.E.J."/>
            <person name="Chaluvadi S.R."/>
            <person name="Johnson M."/>
            <person name="Gangashetty P."/>
            <person name="Hamidou F."/>
            <person name="Sanogo M.D."/>
            <person name="Zwaenepoel A."/>
            <person name="Wallace J."/>
            <person name="Van De Peer Y."/>
            <person name="Van Deynze A."/>
        </authorList>
    </citation>
    <scope>NUCLEOTIDE SEQUENCE</scope>
    <source>
        <tissue evidence="8">Leaves</tissue>
    </source>
</reference>
<evidence type="ECO:0000256" key="5">
    <source>
        <dbReference type="ARBA" id="ARBA00023242"/>
    </source>
</evidence>
<keyword evidence="4" id="KW-0804">Transcription</keyword>
<evidence type="ECO:0000256" key="4">
    <source>
        <dbReference type="ARBA" id="ARBA00023163"/>
    </source>
</evidence>
<dbReference type="Gene3D" id="3.40.1810.10">
    <property type="entry name" value="Transcription factor, MADS-box"/>
    <property type="match status" value="1"/>
</dbReference>
<evidence type="ECO:0000259" key="7">
    <source>
        <dbReference type="PROSITE" id="PS50066"/>
    </source>
</evidence>
<dbReference type="GO" id="GO:0005634">
    <property type="term" value="C:nucleus"/>
    <property type="evidence" value="ECO:0007669"/>
    <property type="project" value="UniProtKB-SubCell"/>
</dbReference>
<organism evidence="8 9">
    <name type="scientific">Digitaria exilis</name>
    <dbReference type="NCBI Taxonomy" id="1010633"/>
    <lineage>
        <taxon>Eukaryota</taxon>
        <taxon>Viridiplantae</taxon>
        <taxon>Streptophyta</taxon>
        <taxon>Embryophyta</taxon>
        <taxon>Tracheophyta</taxon>
        <taxon>Spermatophyta</taxon>
        <taxon>Magnoliopsida</taxon>
        <taxon>Liliopsida</taxon>
        <taxon>Poales</taxon>
        <taxon>Poaceae</taxon>
        <taxon>PACMAD clade</taxon>
        <taxon>Panicoideae</taxon>
        <taxon>Panicodae</taxon>
        <taxon>Paniceae</taxon>
        <taxon>Anthephorinae</taxon>
        <taxon>Digitaria</taxon>
    </lineage>
</organism>
<dbReference type="SUPFAM" id="SSF55455">
    <property type="entry name" value="SRF-like"/>
    <property type="match status" value="1"/>
</dbReference>
<dbReference type="Pfam" id="PF00319">
    <property type="entry name" value="SRF-TF"/>
    <property type="match status" value="1"/>
</dbReference>
<keyword evidence="5" id="KW-0539">Nucleus</keyword>
<feature type="domain" description="MADS-box" evidence="7">
    <location>
        <begin position="1"/>
        <end position="40"/>
    </location>
</feature>
<sequence length="272" mass="28044">MGRKAAYKRRCRSLMKKTSELVTLTGTKACVVVYSESDEVAGAMAPVPEVWPSAAEATTLLTKFKEIPDDSRLKRTRNHEQHLEERVLKVREEAKRLEAKNSEFATSKLLHESLAGLRPGLEGTTSMELVKLNDMVVEKMGKLWARMLELGLVGEGVHDAQLPRLPAIGGELDAVVGGALGVAGGGGHPPMAMNDNGGELGAVVGGALGVAGGGGHPPMAMNDYGGELGAVVGGALVACGSSGGNGGPSGGGADAVEAFSQGCAMGFPWARE</sequence>
<keyword evidence="6" id="KW-0175">Coiled coil</keyword>
<dbReference type="Proteomes" id="UP000636709">
    <property type="component" value="Unassembled WGS sequence"/>
</dbReference>
<protein>
    <recommendedName>
        <fullName evidence="7">MADS-box domain-containing protein</fullName>
    </recommendedName>
</protein>
<dbReference type="InterPro" id="IPR036879">
    <property type="entry name" value="TF_MADSbox_sf"/>
</dbReference>
<name>A0A835BGR5_9POAL</name>
<evidence type="ECO:0000256" key="3">
    <source>
        <dbReference type="ARBA" id="ARBA00023125"/>
    </source>
</evidence>
<keyword evidence="2" id="KW-0805">Transcription regulation</keyword>
<evidence type="ECO:0000256" key="2">
    <source>
        <dbReference type="ARBA" id="ARBA00023015"/>
    </source>
</evidence>
<evidence type="ECO:0000313" key="8">
    <source>
        <dbReference type="EMBL" id="KAF8700200.1"/>
    </source>
</evidence>
<comment type="subcellular location">
    <subcellularLocation>
        <location evidence="1">Nucleus</location>
    </subcellularLocation>
</comment>